<feature type="domain" description="ABC transporter" evidence="7">
    <location>
        <begin position="6"/>
        <end position="237"/>
    </location>
</feature>
<dbReference type="EC" id="3.6.3.-" evidence="8"/>
<keyword evidence="5 8" id="KW-0067">ATP-binding</keyword>
<dbReference type="AlphaFoldDB" id="A0A564VTZ3"/>
<sequence>MTGALVTFSNVSKTFDERLVIDSMSFEIQEGSAFALLGPNGAGKTTTIRLLTGLLSPDCGDISLFGSRLHRENAPMLRSSIGVQNDGNLYEELTVEENLNLWGKLYGLESSVVRKRIDELLSLFELTDRRRSKASQLSKGMRQKVMIARAIIHHPRLLILDEPITGLDPQSAETLLGYLKVLTERDGMTILFSTHILEGLEKLATHVGILDRGKMLATGGVHDLLERRWPTPQYSILGDNNQEIYKICSRYGACRQDATHNGTRVVIEPETIEISDLINVLVTKGIKIISVEKIQKTIRDYYFDILGGTDDKR</sequence>
<evidence type="ECO:0000259" key="7">
    <source>
        <dbReference type="PROSITE" id="PS50893"/>
    </source>
</evidence>
<evidence type="ECO:0000256" key="6">
    <source>
        <dbReference type="ARBA" id="ARBA00023251"/>
    </source>
</evidence>
<dbReference type="PROSITE" id="PS50893">
    <property type="entry name" value="ABC_TRANSPORTER_2"/>
    <property type="match status" value="1"/>
</dbReference>
<keyword evidence="6" id="KW-0046">Antibiotic resistance</keyword>
<evidence type="ECO:0000256" key="5">
    <source>
        <dbReference type="ARBA" id="ARBA00022840"/>
    </source>
</evidence>
<dbReference type="PANTHER" id="PTHR42711:SF5">
    <property type="entry name" value="ABC TRANSPORTER ATP-BINDING PROTEIN NATA"/>
    <property type="match status" value="1"/>
</dbReference>
<keyword evidence="8" id="KW-0378">Hydrolase</keyword>
<dbReference type="EMBL" id="CABHNT010000042">
    <property type="protein sequence ID" value="VUX35717.1"/>
    <property type="molecule type" value="Genomic_DNA"/>
</dbReference>
<reference evidence="8 9" key="1">
    <citation type="submission" date="2019-07" db="EMBL/GenBank/DDBJ databases">
        <authorList>
            <person name="Hibberd C M."/>
            <person name="Gehrig L. J."/>
            <person name="Chang H.-W."/>
            <person name="Venkatesh S."/>
        </authorList>
    </citation>
    <scope>NUCLEOTIDE SEQUENCE [LARGE SCALE GENOMIC DNA]</scope>
    <source>
        <strain evidence="8">Bifidobacterium_longum_subsp_infantis_JG_Bg463</strain>
    </source>
</reference>
<dbReference type="InterPro" id="IPR003439">
    <property type="entry name" value="ABC_transporter-like_ATP-bd"/>
</dbReference>
<evidence type="ECO:0000256" key="3">
    <source>
        <dbReference type="ARBA" id="ARBA00022448"/>
    </source>
</evidence>
<dbReference type="SMART" id="SM00382">
    <property type="entry name" value="AAA"/>
    <property type="match status" value="1"/>
</dbReference>
<dbReference type="GO" id="GO:0005886">
    <property type="term" value="C:plasma membrane"/>
    <property type="evidence" value="ECO:0007669"/>
    <property type="project" value="UniProtKB-SubCell"/>
</dbReference>
<dbReference type="Proteomes" id="UP000345266">
    <property type="component" value="Unassembled WGS sequence"/>
</dbReference>
<keyword evidence="4" id="KW-0547">Nucleotide-binding</keyword>
<dbReference type="PROSITE" id="PS00211">
    <property type="entry name" value="ABC_TRANSPORTER_1"/>
    <property type="match status" value="1"/>
</dbReference>
<comment type="similarity">
    <text evidence="2">Belongs to the ABC transporter superfamily.</text>
</comment>
<evidence type="ECO:0000256" key="1">
    <source>
        <dbReference type="ARBA" id="ARBA00004202"/>
    </source>
</evidence>
<organism evidence="8 9">
    <name type="scientific">Bifidobacterium longum subsp. infantis</name>
    <dbReference type="NCBI Taxonomy" id="1682"/>
    <lineage>
        <taxon>Bacteria</taxon>
        <taxon>Bacillati</taxon>
        <taxon>Actinomycetota</taxon>
        <taxon>Actinomycetes</taxon>
        <taxon>Bifidobacteriales</taxon>
        <taxon>Bifidobacteriaceae</taxon>
        <taxon>Bifidobacterium</taxon>
    </lineage>
</organism>
<name>A0A564VTZ3_BIFLI</name>
<protein>
    <submittedName>
        <fullName evidence="8">Putative ABC transporter ATP-binding protein YxlF</fullName>
        <ecNumber evidence="8">3.6.3.-</ecNumber>
    </submittedName>
</protein>
<evidence type="ECO:0000313" key="8">
    <source>
        <dbReference type="EMBL" id="VUX35717.1"/>
    </source>
</evidence>
<dbReference type="Pfam" id="PF00005">
    <property type="entry name" value="ABC_tran"/>
    <property type="match status" value="1"/>
</dbReference>
<dbReference type="GO" id="GO:0016887">
    <property type="term" value="F:ATP hydrolysis activity"/>
    <property type="evidence" value="ECO:0007669"/>
    <property type="project" value="InterPro"/>
</dbReference>
<accession>A0A564VTZ3</accession>
<evidence type="ECO:0000313" key="9">
    <source>
        <dbReference type="Proteomes" id="UP000345266"/>
    </source>
</evidence>
<dbReference type="InterPro" id="IPR017871">
    <property type="entry name" value="ABC_transporter-like_CS"/>
</dbReference>
<keyword evidence="3" id="KW-0813">Transport</keyword>
<dbReference type="InterPro" id="IPR027417">
    <property type="entry name" value="P-loop_NTPase"/>
</dbReference>
<dbReference type="InterPro" id="IPR003593">
    <property type="entry name" value="AAA+_ATPase"/>
</dbReference>
<evidence type="ECO:0000256" key="4">
    <source>
        <dbReference type="ARBA" id="ARBA00022741"/>
    </source>
</evidence>
<comment type="subcellular location">
    <subcellularLocation>
        <location evidence="1">Cell membrane</location>
        <topology evidence="1">Peripheral membrane protein</topology>
    </subcellularLocation>
</comment>
<dbReference type="GO" id="GO:0005524">
    <property type="term" value="F:ATP binding"/>
    <property type="evidence" value="ECO:0007669"/>
    <property type="project" value="UniProtKB-KW"/>
</dbReference>
<evidence type="ECO:0000256" key="2">
    <source>
        <dbReference type="ARBA" id="ARBA00005417"/>
    </source>
</evidence>
<dbReference type="Gene3D" id="3.40.50.300">
    <property type="entry name" value="P-loop containing nucleotide triphosphate hydrolases"/>
    <property type="match status" value="1"/>
</dbReference>
<proteinExistence type="inferred from homology"/>
<dbReference type="SUPFAM" id="SSF52540">
    <property type="entry name" value="P-loop containing nucleoside triphosphate hydrolases"/>
    <property type="match status" value="1"/>
</dbReference>
<dbReference type="InterPro" id="IPR050763">
    <property type="entry name" value="ABC_transporter_ATP-binding"/>
</dbReference>
<gene>
    <name evidence="8" type="primary">yxlF_4</name>
    <name evidence="8" type="ORF">BLJG463_01696</name>
</gene>
<dbReference type="PANTHER" id="PTHR42711">
    <property type="entry name" value="ABC TRANSPORTER ATP-BINDING PROTEIN"/>
    <property type="match status" value="1"/>
</dbReference>
<dbReference type="GO" id="GO:0046677">
    <property type="term" value="P:response to antibiotic"/>
    <property type="evidence" value="ECO:0007669"/>
    <property type="project" value="UniProtKB-KW"/>
</dbReference>